<sequence>MSPLNETTKILFAETTGMEKSDEVKTAKVPRYPLFSTKSTRLRICMMLTTGLFVTVSMRLDLSMAIVCMVNSTAFTSHHSTSDSLPNTTTAPPRCYSLNYDQQSAVQAGYTVRIPKEPNVLRFYFIMLCFCSSFLTTPQRPSGQCRQIGNNCDLRMSKCAVLQQQRKNAIKQSKTLKTGI</sequence>
<proteinExistence type="predicted"/>
<organism evidence="1 2">
    <name type="scientific">Trichostrongylus colubriformis</name>
    <name type="common">Black scour worm</name>
    <dbReference type="NCBI Taxonomy" id="6319"/>
    <lineage>
        <taxon>Eukaryota</taxon>
        <taxon>Metazoa</taxon>
        <taxon>Ecdysozoa</taxon>
        <taxon>Nematoda</taxon>
        <taxon>Chromadorea</taxon>
        <taxon>Rhabditida</taxon>
        <taxon>Rhabditina</taxon>
        <taxon>Rhabditomorpha</taxon>
        <taxon>Strongyloidea</taxon>
        <taxon>Trichostrongylidae</taxon>
        <taxon>Trichostrongylus</taxon>
    </lineage>
</organism>
<keyword evidence="2" id="KW-1185">Reference proteome</keyword>
<dbReference type="AlphaFoldDB" id="A0AAN8I8H1"/>
<reference evidence="1 2" key="1">
    <citation type="submission" date="2019-10" db="EMBL/GenBank/DDBJ databases">
        <title>Assembly and Annotation for the nematode Trichostrongylus colubriformis.</title>
        <authorList>
            <person name="Martin J."/>
        </authorList>
    </citation>
    <scope>NUCLEOTIDE SEQUENCE [LARGE SCALE GENOMIC DNA]</scope>
    <source>
        <strain evidence="1">G859</strain>
        <tissue evidence="1">Whole worm</tissue>
    </source>
</reference>
<protein>
    <submittedName>
        <fullName evidence="1">Uncharacterized protein</fullName>
    </submittedName>
</protein>
<accession>A0AAN8I8H1</accession>
<comment type="caution">
    <text evidence="1">The sequence shown here is derived from an EMBL/GenBank/DDBJ whole genome shotgun (WGS) entry which is preliminary data.</text>
</comment>
<dbReference type="Proteomes" id="UP001331761">
    <property type="component" value="Unassembled WGS sequence"/>
</dbReference>
<evidence type="ECO:0000313" key="1">
    <source>
        <dbReference type="EMBL" id="KAK5964694.1"/>
    </source>
</evidence>
<dbReference type="EMBL" id="WIXE01025466">
    <property type="protein sequence ID" value="KAK5964694.1"/>
    <property type="molecule type" value="Genomic_DNA"/>
</dbReference>
<name>A0AAN8I8H1_TRICO</name>
<gene>
    <name evidence="1" type="ORF">GCK32_022118</name>
</gene>
<evidence type="ECO:0000313" key="2">
    <source>
        <dbReference type="Proteomes" id="UP001331761"/>
    </source>
</evidence>